<dbReference type="SUPFAM" id="SSF51294">
    <property type="entry name" value="Hedgehog/intein (Hint) domain"/>
    <property type="match status" value="1"/>
</dbReference>
<feature type="domain" description="Hedgehog/Intein (Hint)" evidence="1">
    <location>
        <begin position="486"/>
        <end position="632"/>
    </location>
</feature>
<dbReference type="InterPro" id="IPR028992">
    <property type="entry name" value="Hedgehog/Intein_dom"/>
</dbReference>
<dbReference type="Gene3D" id="2.170.16.10">
    <property type="entry name" value="Hedgehog/Intein (Hint) domain"/>
    <property type="match status" value="1"/>
</dbReference>
<dbReference type="Proteomes" id="UP000050471">
    <property type="component" value="Unassembled WGS sequence"/>
</dbReference>
<dbReference type="EMBL" id="LKBA01000006">
    <property type="protein sequence ID" value="KPN63702.1"/>
    <property type="molecule type" value="Genomic_DNA"/>
</dbReference>
<gene>
    <name evidence="2" type="ORF">AKJ29_13875</name>
</gene>
<proteinExistence type="predicted"/>
<dbReference type="RefSeq" id="WP_055190304.1">
    <property type="nucleotide sequence ID" value="NZ_LKBA01000006.1"/>
</dbReference>
<organism evidence="2 3">
    <name type="scientific">Aliiroseovarius crassostreae</name>
    <dbReference type="NCBI Taxonomy" id="154981"/>
    <lineage>
        <taxon>Bacteria</taxon>
        <taxon>Pseudomonadati</taxon>
        <taxon>Pseudomonadota</taxon>
        <taxon>Alphaproteobacteria</taxon>
        <taxon>Rhodobacterales</taxon>
        <taxon>Paracoccaceae</taxon>
        <taxon>Aliiroseovarius</taxon>
    </lineage>
</organism>
<protein>
    <recommendedName>
        <fullName evidence="1">Hedgehog/Intein (Hint) domain-containing protein</fullName>
    </recommendedName>
</protein>
<dbReference type="InterPro" id="IPR036844">
    <property type="entry name" value="Hint_dom_sf"/>
</dbReference>
<comment type="caution">
    <text evidence="2">The sequence shown here is derived from an EMBL/GenBank/DDBJ whole genome shotgun (WGS) entry which is preliminary data.</text>
</comment>
<dbReference type="OrthoDB" id="6305173at2"/>
<name>A0A0P7KJ62_9RHOB</name>
<reference evidence="2 3" key="1">
    <citation type="submission" date="2015-09" db="EMBL/GenBank/DDBJ databases">
        <title>Draft genome sequence of Aliiroseovarius crassostreae CV919-312TSm, the causative agent of Roseovarius Oyster Disease (formerly Juvenile Oyster Disease).</title>
        <authorList>
            <person name="Kessner L."/>
            <person name="Spinard E."/>
            <person name="Nelson D."/>
        </authorList>
    </citation>
    <scope>NUCLEOTIDE SEQUENCE [LARGE SCALE GENOMIC DNA]</scope>
    <source>
        <strain evidence="2 3">CV919-312</strain>
    </source>
</reference>
<evidence type="ECO:0000313" key="2">
    <source>
        <dbReference type="EMBL" id="KPN63702.1"/>
    </source>
</evidence>
<dbReference type="Pfam" id="PF13403">
    <property type="entry name" value="Hint_2"/>
    <property type="match status" value="1"/>
</dbReference>
<dbReference type="AlphaFoldDB" id="A0A0P7KJ62"/>
<keyword evidence="3" id="KW-1185">Reference proteome</keyword>
<accession>A0A0P7KJ62</accession>
<dbReference type="STRING" id="154981.AKJ29_13875"/>
<sequence>MATIRPTGNHTNEFIVTTDSGRTFIADRTDLWGMDLTDGSNDGNFDVNSLDNISTSNGDFVEFYTGSGQSFTITPTGNSGLEYIITLEDGTTAIIDRTDAPGDSVAGFDYADGLNDGKIDLEVLLGDSISTDGDVILTTGSGQGFTITPSGNDELEYIITLDDGTTAIVAKDTLRGWDISDGTEDGVVDLEALINDSISTDEDVVLYTGSGQGYTVTPSGNNALEYIITFDDGTTAIVAKDTLRGWDIGDGTEDGRVDLEALVNDTGSTDDDVVLYTGSGQGFTLTPSGNNALEYIVTFDDGTTAIVARDSLRGWDIGDGTEDGRVDLEALVNDTGSTDDDLVLYTGSGQGFTLTPSGNNALEYIVTFDDGTTAILARDSLRGWDIGDGTEDGRVDLEALVNDTGSTDDDLVLYTGSGQGFTVTPSGSNALEYIFTLDDGRTIITDKDSIRALDLADGVEDGRLDIEAMIDTNGQDDEITTNARVVCFVNGTLIDTVEGPVPVEDITAGMKVITRDNGPQPVLWVGAQELSFANIAANPKSAPVLINPGALGDGLPEQTLMVSPQHRVLVRSKVAQRMFGSDEVMVPAVKLIELDGVERVSPENGVTYHHILCANHDMVRADGHWSETLYFGGQTEIAIGADKTQEILAGHPEVADMPMHPLARLGEDNRARLRRFAARDNARRLRHQEVRLA</sequence>
<evidence type="ECO:0000313" key="3">
    <source>
        <dbReference type="Proteomes" id="UP000050471"/>
    </source>
</evidence>
<evidence type="ECO:0000259" key="1">
    <source>
        <dbReference type="Pfam" id="PF13403"/>
    </source>
</evidence>